<dbReference type="Gene3D" id="3.30.565.10">
    <property type="entry name" value="Histidine kinase-like ATPase, C-terminal domain"/>
    <property type="match status" value="1"/>
</dbReference>
<comment type="catalytic activity">
    <reaction evidence="1">
        <text>ATP + protein L-histidine = ADP + protein N-phospho-L-histidine.</text>
        <dbReference type="EC" id="2.7.13.3"/>
    </reaction>
</comment>
<keyword evidence="12" id="KW-0175">Coiled coil</keyword>
<dbReference type="InterPro" id="IPR013656">
    <property type="entry name" value="PAS_4"/>
</dbReference>
<evidence type="ECO:0000259" key="14">
    <source>
        <dbReference type="PROSITE" id="PS50110"/>
    </source>
</evidence>
<evidence type="ECO:0000256" key="7">
    <source>
        <dbReference type="ARBA" id="ARBA00022840"/>
    </source>
</evidence>
<dbReference type="InterPro" id="IPR035965">
    <property type="entry name" value="PAS-like_dom_sf"/>
</dbReference>
<feature type="domain" description="PAC" evidence="16">
    <location>
        <begin position="688"/>
        <end position="740"/>
    </location>
</feature>
<dbReference type="PROSITE" id="PS50109">
    <property type="entry name" value="HIS_KIN"/>
    <property type="match status" value="1"/>
</dbReference>
<dbReference type="Pfam" id="PF00512">
    <property type="entry name" value="HisKA"/>
    <property type="match status" value="1"/>
</dbReference>
<evidence type="ECO:0000256" key="4">
    <source>
        <dbReference type="ARBA" id="ARBA00022679"/>
    </source>
</evidence>
<keyword evidence="8" id="KW-0902">Two-component regulatory system</keyword>
<dbReference type="Pfam" id="PF08448">
    <property type="entry name" value="PAS_4"/>
    <property type="match status" value="1"/>
</dbReference>
<dbReference type="PROSITE" id="PS50112">
    <property type="entry name" value="PAS"/>
    <property type="match status" value="4"/>
</dbReference>
<dbReference type="SMART" id="SM00086">
    <property type="entry name" value="PAC"/>
    <property type="match status" value="5"/>
</dbReference>
<dbReference type="InterPro" id="IPR005467">
    <property type="entry name" value="His_kinase_dom"/>
</dbReference>
<dbReference type="GO" id="GO:0000155">
    <property type="term" value="F:phosphorelay sensor kinase activity"/>
    <property type="evidence" value="ECO:0007669"/>
    <property type="project" value="InterPro"/>
</dbReference>
<dbReference type="InterPro" id="IPR000014">
    <property type="entry name" value="PAS"/>
</dbReference>
<dbReference type="FunFam" id="3.30.565.10:FF:000010">
    <property type="entry name" value="Sensor histidine kinase RcsC"/>
    <property type="match status" value="1"/>
</dbReference>
<dbReference type="NCBIfam" id="TIGR00229">
    <property type="entry name" value="sensory_box"/>
    <property type="match status" value="5"/>
</dbReference>
<evidence type="ECO:0000256" key="6">
    <source>
        <dbReference type="ARBA" id="ARBA00022777"/>
    </source>
</evidence>
<dbReference type="Gene3D" id="3.30.450.20">
    <property type="entry name" value="PAS domain"/>
    <property type="match status" value="6"/>
</dbReference>
<reference evidence="17 18" key="1">
    <citation type="submission" date="2020-02" db="EMBL/GenBank/DDBJ databases">
        <title>Genome sequencing for Draconibacterium sp. strain M1.</title>
        <authorList>
            <person name="Park S.-J."/>
        </authorList>
    </citation>
    <scope>NUCLEOTIDE SEQUENCE [LARGE SCALE GENOMIC DNA]</scope>
    <source>
        <strain evidence="17 18">M1</strain>
    </source>
</reference>
<dbReference type="InterPro" id="IPR001789">
    <property type="entry name" value="Sig_transdc_resp-reg_receiver"/>
</dbReference>
<dbReference type="Proteomes" id="UP000474630">
    <property type="component" value="Chromosome"/>
</dbReference>
<feature type="domain" description="PAC" evidence="16">
    <location>
        <begin position="356"/>
        <end position="408"/>
    </location>
</feature>
<dbReference type="GO" id="GO:0005524">
    <property type="term" value="F:ATP binding"/>
    <property type="evidence" value="ECO:0007669"/>
    <property type="project" value="UniProtKB-KW"/>
</dbReference>
<dbReference type="EMBL" id="CP048409">
    <property type="protein sequence ID" value="QIA07108.1"/>
    <property type="molecule type" value="Genomic_DNA"/>
</dbReference>
<accession>A0A6C0R9E2</accession>
<dbReference type="SMART" id="SM00448">
    <property type="entry name" value="REC"/>
    <property type="match status" value="2"/>
</dbReference>
<feature type="domain" description="PAC" evidence="16">
    <location>
        <begin position="814"/>
        <end position="866"/>
    </location>
</feature>
<name>A0A6C0R9E2_9BACT</name>
<evidence type="ECO:0000256" key="9">
    <source>
        <dbReference type="ARBA" id="ARBA00064003"/>
    </source>
</evidence>
<protein>
    <recommendedName>
        <fullName evidence="10">Sensory/regulatory protein RpfC</fullName>
        <ecNumber evidence="2">2.7.13.3</ecNumber>
    </recommendedName>
</protein>
<evidence type="ECO:0000256" key="11">
    <source>
        <dbReference type="PROSITE-ProRule" id="PRU00169"/>
    </source>
</evidence>
<dbReference type="CDD" id="cd00130">
    <property type="entry name" value="PAS"/>
    <property type="match status" value="5"/>
</dbReference>
<dbReference type="Pfam" id="PF13188">
    <property type="entry name" value="PAS_8"/>
    <property type="match status" value="1"/>
</dbReference>
<dbReference type="InterPro" id="IPR013655">
    <property type="entry name" value="PAS_fold_3"/>
</dbReference>
<dbReference type="SMART" id="SM00091">
    <property type="entry name" value="PAS"/>
    <property type="match status" value="4"/>
</dbReference>
<dbReference type="InterPro" id="IPR003661">
    <property type="entry name" value="HisK_dim/P_dom"/>
</dbReference>
<dbReference type="Gene3D" id="3.40.50.2300">
    <property type="match status" value="2"/>
</dbReference>
<feature type="domain" description="Response regulatory" evidence="14">
    <location>
        <begin position="1244"/>
        <end position="1359"/>
    </location>
</feature>
<dbReference type="InterPro" id="IPR004358">
    <property type="entry name" value="Sig_transdc_His_kin-like_C"/>
</dbReference>
<keyword evidence="18" id="KW-1185">Reference proteome</keyword>
<dbReference type="RefSeq" id="WP_163345037.1">
    <property type="nucleotide sequence ID" value="NZ_CP048409.1"/>
</dbReference>
<keyword evidence="5" id="KW-0547">Nucleotide-binding</keyword>
<evidence type="ECO:0000256" key="3">
    <source>
        <dbReference type="ARBA" id="ARBA00022553"/>
    </source>
</evidence>
<keyword evidence="7" id="KW-0067">ATP-binding</keyword>
<feature type="domain" description="Histidine kinase" evidence="13">
    <location>
        <begin position="1003"/>
        <end position="1221"/>
    </location>
</feature>
<dbReference type="InterPro" id="IPR001610">
    <property type="entry name" value="PAC"/>
</dbReference>
<dbReference type="InterPro" id="IPR036097">
    <property type="entry name" value="HisK_dim/P_sf"/>
</dbReference>
<dbReference type="SUPFAM" id="SSF55785">
    <property type="entry name" value="PYP-like sensor domain (PAS domain)"/>
    <property type="match status" value="6"/>
</dbReference>
<dbReference type="Pfam" id="PF00072">
    <property type="entry name" value="Response_reg"/>
    <property type="match status" value="2"/>
</dbReference>
<dbReference type="EC" id="2.7.13.3" evidence="2"/>
<dbReference type="Pfam" id="PF13426">
    <property type="entry name" value="PAS_9"/>
    <property type="match status" value="2"/>
</dbReference>
<proteinExistence type="predicted"/>
<evidence type="ECO:0000256" key="8">
    <source>
        <dbReference type="ARBA" id="ARBA00023012"/>
    </source>
</evidence>
<dbReference type="SUPFAM" id="SSF55874">
    <property type="entry name" value="ATPase domain of HSP90 chaperone/DNA topoisomerase II/histidine kinase"/>
    <property type="match status" value="1"/>
</dbReference>
<evidence type="ECO:0000256" key="1">
    <source>
        <dbReference type="ARBA" id="ARBA00000085"/>
    </source>
</evidence>
<feature type="domain" description="PAS" evidence="15">
    <location>
        <begin position="402"/>
        <end position="443"/>
    </location>
</feature>
<dbReference type="InterPro" id="IPR036890">
    <property type="entry name" value="HATPase_C_sf"/>
</dbReference>
<feature type="coiled-coil region" evidence="12">
    <location>
        <begin position="515"/>
        <end position="622"/>
    </location>
</feature>
<keyword evidence="6" id="KW-0418">Kinase</keyword>
<evidence type="ECO:0000313" key="17">
    <source>
        <dbReference type="EMBL" id="QIA07108.1"/>
    </source>
</evidence>
<dbReference type="PROSITE" id="PS50110">
    <property type="entry name" value="RESPONSE_REGULATORY"/>
    <property type="match status" value="2"/>
</dbReference>
<dbReference type="Gene3D" id="2.10.70.100">
    <property type="match status" value="1"/>
</dbReference>
<dbReference type="PROSITE" id="PS50113">
    <property type="entry name" value="PAC"/>
    <property type="match status" value="4"/>
</dbReference>
<feature type="domain" description="PAS" evidence="15">
    <location>
        <begin position="741"/>
        <end position="811"/>
    </location>
</feature>
<dbReference type="Pfam" id="PF02518">
    <property type="entry name" value="HATPase_c"/>
    <property type="match status" value="1"/>
</dbReference>
<dbReference type="KEGG" id="drc:G0Q07_04910"/>
<dbReference type="PANTHER" id="PTHR43047">
    <property type="entry name" value="TWO-COMPONENT HISTIDINE PROTEIN KINASE"/>
    <property type="match status" value="1"/>
</dbReference>
<evidence type="ECO:0000256" key="12">
    <source>
        <dbReference type="SAM" id="Coils"/>
    </source>
</evidence>
<gene>
    <name evidence="17" type="ORF">G0Q07_04910</name>
</gene>
<feature type="domain" description="PAS" evidence="15">
    <location>
        <begin position="612"/>
        <end position="683"/>
    </location>
</feature>
<feature type="domain" description="PAS" evidence="15">
    <location>
        <begin position="867"/>
        <end position="936"/>
    </location>
</feature>
<comment type="subunit">
    <text evidence="9">At low DSF concentrations, interacts with RpfF.</text>
</comment>
<evidence type="ECO:0000256" key="2">
    <source>
        <dbReference type="ARBA" id="ARBA00012438"/>
    </source>
</evidence>
<dbReference type="SUPFAM" id="SSF52172">
    <property type="entry name" value="CheY-like"/>
    <property type="match status" value="2"/>
</dbReference>
<dbReference type="SMART" id="SM00388">
    <property type="entry name" value="HisKA"/>
    <property type="match status" value="1"/>
</dbReference>
<dbReference type="InterPro" id="IPR003594">
    <property type="entry name" value="HATPase_dom"/>
</dbReference>
<feature type="modified residue" description="4-aspartylphosphate" evidence="11">
    <location>
        <position position="69"/>
    </location>
</feature>
<dbReference type="CDD" id="cd00082">
    <property type="entry name" value="HisKA"/>
    <property type="match status" value="1"/>
</dbReference>
<dbReference type="PANTHER" id="PTHR43047:SF64">
    <property type="entry name" value="HISTIDINE KINASE CONTAINING CHEY-HOMOLOGOUS RECEIVER DOMAIN AND PAS DOMAIN-RELATED"/>
    <property type="match status" value="1"/>
</dbReference>
<dbReference type="SMART" id="SM00387">
    <property type="entry name" value="HATPase_c"/>
    <property type="match status" value="1"/>
</dbReference>
<dbReference type="SUPFAM" id="SSF47384">
    <property type="entry name" value="Homodimeric domain of signal transducing histidine kinase"/>
    <property type="match status" value="1"/>
</dbReference>
<feature type="domain" description="PAC" evidence="16">
    <location>
        <begin position="229"/>
        <end position="280"/>
    </location>
</feature>
<feature type="domain" description="Response regulatory" evidence="14">
    <location>
        <begin position="20"/>
        <end position="135"/>
    </location>
</feature>
<dbReference type="InterPro" id="IPR000700">
    <property type="entry name" value="PAS-assoc_C"/>
</dbReference>
<sequence>MMISDKHPESTKANKGQNFKIIVIEDDDGLNRLIQKKLRKEGYETEGAITGKEALAKTTGNKNEILLIDFKLPDMTGKELTNKLIENYHKIPPIIVITGYGDEKIAVEMMKLGVWDYMVKEPNFIDILPVKIKHLCGEIERNEQLVKAEENLAKNLEVLNDTGEMARVGGWEINLENNTVYWTQSTKKIHEVAEDYLPTLEEAIGFFPGESKKRMEKAIEKAIQEGIQYEIESQFVTAKGNTLWVHAIGKPELKAGKCVRLHGTFQDITSRKKAEKNLKNKNAKLKRTEELAHFGSWEWDMKSDTVTWSDELFRIFKIDPQKGAPSYAEHPKLYTPESMNLLDQKVKGTIDSGQPYKVDLVIIRGDGTNANCTARGFAEHDKNGKIVRLFGSFQDITERKKAEEKFKLVVDNSPFPVAVVDEKDQNILYWSKNALELFGHNPKTSEEWYEMAYPNPEYRNKVIERWKPKLEIARKHSMSVNTGEYEIHCKNGTVKICEIYAQFIPGSLIITLNDITEKKEAEEQLKAQNQQLQAREQELKASNQQLLASEQQLRAAFQQMEANEQQLRAANQQLVANEQQLQATVQQLQAGEQQLKAANQQLKASEKELRDSKETAERYLNISSEVILSLDIKGNILILNESGHKLLGFKNQELIGENWFTTCLPKNDIKEIKGVFKQIIAGELSRVERYESAVVTRSGEIRTILWYNNTLVDKNGNITGLLSSGEDITERKKAEQQLAESEEKYRALYQNAPLAYQSLNINGEIKDVNPQWLKTLDYTKEEVVGKWFGNFLAHDYREHFRRNFKQFKKKGTIGGVEFNMVRSDDAEITVSFEGCIGYDDKGNFKQTYCTFKEITQQKKAEQELKESESFLKAIFENSINAIVVSNNQGNYISANDAAALLLGYAKEDLLKMKVGELHTIEKSGASKKYNNYLKNGRDSGEFEFITPEGIKKTALYSAVRIKKDFNLSILSDITDRKQAEVELIDAKEKAEEADRLKSAFLANMSHEIRTPMNGILGFTSLLQEPNLSGKEQQKFIEIIKRSGDRMLNTINDIIDISKIETGQMDLSINEMDVSEKIETHYNFFKVEAETKGLKLLLRNLLTDDEKQIKSDKQKFNSILSNLIKNAIKYTDRGSIEIGCSKVNNQLQCYVKDTGIGIPKNRQEAIFNRFVQADISDTHAFQGSGLGLAISKAYVEMLGGKIWFESEEGVGSQFYFTIPFNSSTSETAESNPASTEHQPLKMELKMLIVEDDEFAITYLSAILKEYAKTLLIAKTGIEAVEICRNNSELDIVLMDIKMPGIDGYEATRQIREFNKQVFIVAQTAYAQSGDREKAIIAGCDEYISKPINKNRLLEIVANHF</sequence>
<evidence type="ECO:0000256" key="10">
    <source>
        <dbReference type="ARBA" id="ARBA00068150"/>
    </source>
</evidence>
<dbReference type="Pfam" id="PF08447">
    <property type="entry name" value="PAS_3"/>
    <property type="match status" value="1"/>
</dbReference>
<feature type="modified residue" description="4-aspartylphosphate" evidence="11">
    <location>
        <position position="1294"/>
    </location>
</feature>
<evidence type="ECO:0000313" key="18">
    <source>
        <dbReference type="Proteomes" id="UP000474630"/>
    </source>
</evidence>
<evidence type="ECO:0000259" key="15">
    <source>
        <dbReference type="PROSITE" id="PS50112"/>
    </source>
</evidence>
<dbReference type="InterPro" id="IPR011006">
    <property type="entry name" value="CheY-like_superfamily"/>
</dbReference>
<dbReference type="PRINTS" id="PR00344">
    <property type="entry name" value="BCTRLSENSOR"/>
</dbReference>
<dbReference type="Gene3D" id="1.10.287.130">
    <property type="match status" value="1"/>
</dbReference>
<keyword evidence="3 11" id="KW-0597">Phosphoprotein</keyword>
<organism evidence="17 18">
    <name type="scientific">Draconibacterium halophilum</name>
    <dbReference type="NCBI Taxonomy" id="2706887"/>
    <lineage>
        <taxon>Bacteria</taxon>
        <taxon>Pseudomonadati</taxon>
        <taxon>Bacteroidota</taxon>
        <taxon>Bacteroidia</taxon>
        <taxon>Marinilabiliales</taxon>
        <taxon>Prolixibacteraceae</taxon>
        <taxon>Draconibacterium</taxon>
    </lineage>
</organism>
<evidence type="ECO:0000259" key="13">
    <source>
        <dbReference type="PROSITE" id="PS50109"/>
    </source>
</evidence>
<keyword evidence="4" id="KW-0808">Transferase</keyword>
<dbReference type="FunFam" id="1.10.287.130:FF:000002">
    <property type="entry name" value="Two-component osmosensing histidine kinase"/>
    <property type="match status" value="1"/>
</dbReference>
<evidence type="ECO:0000259" key="16">
    <source>
        <dbReference type="PROSITE" id="PS50113"/>
    </source>
</evidence>
<dbReference type="CDD" id="cd16922">
    <property type="entry name" value="HATPase_EvgS-ArcB-TorS-like"/>
    <property type="match status" value="1"/>
</dbReference>
<evidence type="ECO:0000256" key="5">
    <source>
        <dbReference type="ARBA" id="ARBA00022741"/>
    </source>
</evidence>